<reference evidence="1 2" key="1">
    <citation type="journal article" date="2023" name="Nucleic Acids Res.">
        <title>The hologenome of Daphnia magna reveals possible DNA methylation and microbiome-mediated evolution of the host genome.</title>
        <authorList>
            <person name="Chaturvedi A."/>
            <person name="Li X."/>
            <person name="Dhandapani V."/>
            <person name="Marshall H."/>
            <person name="Kissane S."/>
            <person name="Cuenca-Cambronero M."/>
            <person name="Asole G."/>
            <person name="Calvet F."/>
            <person name="Ruiz-Romero M."/>
            <person name="Marangio P."/>
            <person name="Guigo R."/>
            <person name="Rago D."/>
            <person name="Mirbahai L."/>
            <person name="Eastwood N."/>
            <person name="Colbourne J.K."/>
            <person name="Zhou J."/>
            <person name="Mallon E."/>
            <person name="Orsini L."/>
        </authorList>
    </citation>
    <scope>NUCLEOTIDE SEQUENCE [LARGE SCALE GENOMIC DNA]</scope>
    <source>
        <strain evidence="1">LRV0_1</strain>
    </source>
</reference>
<gene>
    <name evidence="1" type="ORF">OUZ56_020741</name>
</gene>
<organism evidence="1 2">
    <name type="scientific">Daphnia magna</name>
    <dbReference type="NCBI Taxonomy" id="35525"/>
    <lineage>
        <taxon>Eukaryota</taxon>
        <taxon>Metazoa</taxon>
        <taxon>Ecdysozoa</taxon>
        <taxon>Arthropoda</taxon>
        <taxon>Crustacea</taxon>
        <taxon>Branchiopoda</taxon>
        <taxon>Diplostraca</taxon>
        <taxon>Cladocera</taxon>
        <taxon>Anomopoda</taxon>
        <taxon>Daphniidae</taxon>
        <taxon>Daphnia</taxon>
    </lineage>
</organism>
<evidence type="ECO:0000313" key="2">
    <source>
        <dbReference type="Proteomes" id="UP001234178"/>
    </source>
</evidence>
<dbReference type="EMBL" id="JAOYFB010000003">
    <property type="protein sequence ID" value="KAK4011624.1"/>
    <property type="molecule type" value="Genomic_DNA"/>
</dbReference>
<name>A0ABQ9ZFC2_9CRUS</name>
<keyword evidence="2" id="KW-1185">Reference proteome</keyword>
<protein>
    <submittedName>
        <fullName evidence="1">Uncharacterized protein</fullName>
    </submittedName>
</protein>
<sequence length="82" mass="9477">MKMWSSSFTEWEWRALPYSTASCSNDEDFGPGRMQLLLWILLLQHLFSCIAHKVPLDSTSDFGAKTKRFSYIFTVVCAHELV</sequence>
<proteinExistence type="predicted"/>
<dbReference type="Proteomes" id="UP001234178">
    <property type="component" value="Unassembled WGS sequence"/>
</dbReference>
<comment type="caution">
    <text evidence="1">The sequence shown here is derived from an EMBL/GenBank/DDBJ whole genome shotgun (WGS) entry which is preliminary data.</text>
</comment>
<accession>A0ABQ9ZFC2</accession>
<evidence type="ECO:0000313" key="1">
    <source>
        <dbReference type="EMBL" id="KAK4011624.1"/>
    </source>
</evidence>